<reference evidence="1" key="1">
    <citation type="submission" date="2014-09" db="EMBL/GenBank/DDBJ databases">
        <title>Genome sequence of the luminous mushroom Mycena chlorophos for searching fungal bioluminescence genes.</title>
        <authorList>
            <person name="Tanaka Y."/>
            <person name="Kasuga D."/>
            <person name="Oba Y."/>
            <person name="Hase S."/>
            <person name="Sato K."/>
            <person name="Oba Y."/>
            <person name="Sakakibara Y."/>
        </authorList>
    </citation>
    <scope>NUCLEOTIDE SEQUENCE</scope>
</reference>
<accession>A0ABQ0KZ69</accession>
<proteinExistence type="predicted"/>
<protein>
    <recommendedName>
        <fullName evidence="3">F-box domain-containing protein</fullName>
    </recommendedName>
</protein>
<name>A0ABQ0KZ69_MYCCL</name>
<organism evidence="1 2">
    <name type="scientific">Mycena chlorophos</name>
    <name type="common">Agaric fungus</name>
    <name type="synonym">Agaricus chlorophos</name>
    <dbReference type="NCBI Taxonomy" id="658473"/>
    <lineage>
        <taxon>Eukaryota</taxon>
        <taxon>Fungi</taxon>
        <taxon>Dikarya</taxon>
        <taxon>Basidiomycota</taxon>
        <taxon>Agaricomycotina</taxon>
        <taxon>Agaricomycetes</taxon>
        <taxon>Agaricomycetidae</taxon>
        <taxon>Agaricales</taxon>
        <taxon>Marasmiineae</taxon>
        <taxon>Mycenaceae</taxon>
        <taxon>Mycena</taxon>
    </lineage>
</organism>
<sequence>MVCPTTRLPPELVITIFELCLPARPRISSPHHAPLLVSHINRSWRAFTLTAPSLWSTAVFSHAGSPELLELWLESSGELPLTLDLAANDEARAYEYALEIMRHAPRWKDVRLNMPLQELRPLYDYAGVFPALENLSIVASEYPLAGREMGFESGSWQVAGAAPMLRSATFFAYGLLNVLLPLEDLTVLRLDSLPDPHKAVALLKQCQVLEKFACQQYKTLESILDGDSSIFTHCALSSIDVAPETFVLLNLPNLRQVQLACPTHNEALTRASRFLRALVRRSNCQITSLCVYLGQNWRFRELESLMDEYPGLVHLRLRFSSSDAGHEFRLVAHDDSSSLAAVFQPQAGRVRLAQLANLEICDYGWWEMEQLVAIVRQRGLQSLRWHSTLFTEPPTARELEKLQELKMDGVDVLVACGLHHVGRGVVSFVGTVPAGEAWWME</sequence>
<dbReference type="EMBL" id="DF839179">
    <property type="protein sequence ID" value="GAT43567.1"/>
    <property type="molecule type" value="Genomic_DNA"/>
</dbReference>
<evidence type="ECO:0000313" key="1">
    <source>
        <dbReference type="EMBL" id="GAT43567.1"/>
    </source>
</evidence>
<dbReference type="Proteomes" id="UP000815677">
    <property type="component" value="Unassembled WGS sequence"/>
</dbReference>
<gene>
    <name evidence="1" type="ORF">MCHLO_01241</name>
</gene>
<keyword evidence="2" id="KW-1185">Reference proteome</keyword>
<evidence type="ECO:0000313" key="2">
    <source>
        <dbReference type="Proteomes" id="UP000815677"/>
    </source>
</evidence>
<evidence type="ECO:0008006" key="3">
    <source>
        <dbReference type="Google" id="ProtNLM"/>
    </source>
</evidence>